<sequence>MSGVTLPAIPGAIPLYTRSLPNGFDSARSRPSSSGSQCSSYSIVPHVYYDHCSFRTPGISHTPGIPRSYAKLPSLRTGRKSGYNVNNDIRARYSAKFRKTPDPFKNKLTADSPFLTKSTVEDCLKCLLKVPHKRCESHKYIRVGGGYRHGYWYVKCLLEELELQRQRELILKQRLESIREKPVKAIKTYIRTKSGRLVERIIFLSEEDYAAFKEGKNVQDILKKYLSNDEAQGLESWDKDEVKAIKTYVRTKSGRLIEKLVYVSKEDYDAITQGKGDAKALLKKYAKDGEEIEGWDEAKMKTIKTYVRTKSGRLIEKTIMISQEDYDAMIRDGKDPAEILKKYMPLGDGETLESWKSAEPMKAIKTMVRTKSGRLIEKTVYVSADDYERLQKGDANLNDILGKYMGEDGGTVEGWQKADPTPMKVVKTYIRTKSGRLIEKQVLLTEEEYNQFVASGGNPDFLKKFIELEKGQVIDSWEKASTVYSGGDDDEVKNAKEGQRIIGKDGTVYEVVVDPLTGKKYKKKIGKQSDIDSGFESMQKGKGGRGRKGLAKGEIDHEETAEERRNRKKGKRDPGSDSEYSYRSVYSAGGTRHVRRRRKRADGTRSDSESYHSDQDADGEARRRRRRRDREHAGSAHSYYSVKSEGGTRHVMRRRKREDGTYSDPESYHSADSYEEGGRMADKKKKEKEKKEKRTKQNRGGEDSDHSYYSETSEGGTRRTFRKKKIRDAKGNVIGYEKSKEYDEDEISVYTEVSDGKGGKIKVKKENPNSKKAKAKVAAKEAAKAKLKEKYGKDFDPVFSDCTTDDEDVDLENMTEEEKKAYFEAKAKRAAEREKRRREKYGDKYDEMMAKHQEQKKMLEKEKKKAAKLAELREKGLISPSSDWTIDSDTGEPLRKKAKEKVKQERQKQMKLKKLQEAREKGLISPSSDWTLDSDGEPARRSDLVKQGKRPPPEKGKGKKKGKDGNEADSESEEAKERRGSKVLKKKRGSIADPNTARGGKKGAGKGGNKKGKLTAKEKAAFKKGKRNNDSDSDYSYRSVVSAGGTRHVRRRKKNADGTYGDSESYHSSQDEDGEARRRKRRRDREHGSDSEHSYYSVVSAGGTRHVRRRKRNPDGTYGDSESYHSGDTDNLHREVTKTTKTTEETDSDYSYASERSVGGTRYEVKRKRVRDAAGKVIGHGEKVVLGEAVSDADSVRTRRGSIEEGKKTPEHMSSVINDQNITLQRRGIGSIGDISTAGLDDLIKKSKWPGETLERIASQVPDDFSDATTDDNVDLSKMTEEEKEAYLRQREKRRAAREKRRREKYGDKYDEIMKKREQNKVREENEKAREGTDKLGVGSRRSSMRRASTNLEKDKIKDRPKSMVTYEKGPPRDLGHNQKIDNREIGLSHESWTKDKSDKSRKGSSDSNPSADTTRRMMRESTILNKLPSIPQGKVLNADRRGRRGDGRGAEDSTLDGESTFADSEVVDKKDDGENERAKSPVMEIGADGKLRPKKKKIDINELDADTLRKLGIDPNLSKKEIAKKLKELFGDDIKITDGDDVIGTKGIDEFDQDLTDEQLAEMEDLDLSTISGKRRVNILFQRGGSALRQHFERILKACKLREDKAKDIDERDSAIDFLNHYRLVDPMNLDSYAKAFVVEDTDFDTVLNSSDTKIALDGIEMLQHMTEKQLDYVFKVLHIDEASQVTFKMFAVITALCERVTNMDELSKHLLDICNLGDVERKLELYKAMFYHNIPSYRDTNYVTSDSLKIELIAGGLNWKQQEFVMEKLEPSRYGEVSFLDYMCYIPLFLSMHDNICYNPLDMSNKKYQMPPRRRPPSAQRDMNPLGQRLLKTSDFLMKRLAKEVAEGKIDEDMLPPEEREKLKRYAVLPDIRNLLKTEREETAEETTFTDLIY</sequence>
<dbReference type="SUPFAM" id="SSF47473">
    <property type="entry name" value="EF-hand"/>
    <property type="match status" value="1"/>
</dbReference>
<feature type="compositionally biased region" description="Basic and acidic residues" evidence="1">
    <location>
        <begin position="1278"/>
        <end position="1290"/>
    </location>
</feature>
<feature type="compositionally biased region" description="Basic and acidic residues" evidence="1">
    <location>
        <begin position="755"/>
        <end position="769"/>
    </location>
</feature>
<proteinExistence type="predicted"/>
<reference evidence="3" key="1">
    <citation type="submission" date="2025-08" db="UniProtKB">
        <authorList>
            <consortium name="RefSeq"/>
        </authorList>
    </citation>
    <scope>IDENTIFICATION</scope>
    <source>
        <tissue evidence="3">Whole sample</tissue>
    </source>
</reference>
<gene>
    <name evidence="3" type="primary">LOC111107058</name>
</gene>
<feature type="compositionally biased region" description="Basic and acidic residues" evidence="1">
    <location>
        <begin position="1352"/>
        <end position="1362"/>
    </location>
</feature>
<dbReference type="KEGG" id="cvn:111107058"/>
<dbReference type="PANTHER" id="PTHR35538">
    <property type="entry name" value="LIG_CHAN-GLU_BD DOMAIN-CONTAINING PROTEIN"/>
    <property type="match status" value="1"/>
</dbReference>
<dbReference type="GeneID" id="111107058"/>
<feature type="compositionally biased region" description="Basic and acidic residues" evidence="1">
    <location>
        <begin position="1438"/>
        <end position="1452"/>
    </location>
</feature>
<feature type="compositionally biased region" description="Basic and acidic residues" evidence="1">
    <location>
        <begin position="937"/>
        <end position="956"/>
    </location>
</feature>
<dbReference type="InterPro" id="IPR011992">
    <property type="entry name" value="EF-hand-dom_pair"/>
</dbReference>
<feature type="region of interest" description="Disordered" evidence="1">
    <location>
        <begin position="1192"/>
        <end position="1216"/>
    </location>
</feature>
<feature type="compositionally biased region" description="Polar residues" evidence="1">
    <location>
        <begin position="879"/>
        <end position="888"/>
    </location>
</feature>
<accession>A0A8B8B2T1</accession>
<dbReference type="OrthoDB" id="2121618at2759"/>
<feature type="compositionally biased region" description="Basic residues" evidence="1">
    <location>
        <begin position="1291"/>
        <end position="1304"/>
    </location>
</feature>
<dbReference type="Proteomes" id="UP000694844">
    <property type="component" value="Chromosome 8"/>
</dbReference>
<feature type="region of interest" description="Disordered" evidence="1">
    <location>
        <begin position="1258"/>
        <end position="1479"/>
    </location>
</feature>
<feature type="compositionally biased region" description="Basic and acidic residues" evidence="1">
    <location>
        <begin position="1305"/>
        <end position="1334"/>
    </location>
</feature>
<feature type="region of interest" description="Disordered" evidence="1">
    <location>
        <begin position="755"/>
        <end position="775"/>
    </location>
</feature>
<feature type="region of interest" description="Disordered" evidence="1">
    <location>
        <begin position="827"/>
        <end position="1160"/>
    </location>
</feature>
<feature type="compositionally biased region" description="Basic and acidic residues" evidence="1">
    <location>
        <begin position="1122"/>
        <end position="1144"/>
    </location>
</feature>
<dbReference type="PANTHER" id="PTHR35538:SF3">
    <property type="entry name" value="C-TYPE LECTIN DOMAIN-CONTAINING PROTEIN"/>
    <property type="match status" value="1"/>
</dbReference>
<feature type="compositionally biased region" description="Basic and acidic residues" evidence="1">
    <location>
        <begin position="1194"/>
        <end position="1211"/>
    </location>
</feature>
<evidence type="ECO:0000313" key="2">
    <source>
        <dbReference type="Proteomes" id="UP000694844"/>
    </source>
</evidence>
<feature type="compositionally biased region" description="Basic and acidic residues" evidence="1">
    <location>
        <begin position="1370"/>
        <end position="1405"/>
    </location>
</feature>
<evidence type="ECO:0000313" key="3">
    <source>
        <dbReference type="RefSeq" id="XP_022297717.1"/>
    </source>
</evidence>
<keyword evidence="2" id="KW-1185">Reference proteome</keyword>
<protein>
    <submittedName>
        <fullName evidence="3">Zinc finger CCCH domain-containing protein 13-like isoform X1</fullName>
    </submittedName>
</protein>
<dbReference type="RefSeq" id="XP_022297717.1">
    <property type="nucleotide sequence ID" value="XM_022442009.1"/>
</dbReference>
<feature type="compositionally biased region" description="Basic residues" evidence="1">
    <location>
        <begin position="999"/>
        <end position="1014"/>
    </location>
</feature>
<feature type="compositionally biased region" description="Basic and acidic residues" evidence="1">
    <location>
        <begin position="1467"/>
        <end position="1479"/>
    </location>
</feature>
<name>A0A8B8B2T1_CRAVI</name>
<feature type="compositionally biased region" description="Basic and acidic residues" evidence="1">
    <location>
        <begin position="827"/>
        <end position="876"/>
    </location>
</feature>
<feature type="compositionally biased region" description="Basic and acidic residues" evidence="1">
    <location>
        <begin position="699"/>
        <end position="708"/>
    </location>
</feature>
<feature type="compositionally biased region" description="Basic and acidic residues" evidence="1">
    <location>
        <begin position="901"/>
        <end position="922"/>
    </location>
</feature>
<feature type="region of interest" description="Disordered" evidence="1">
    <location>
        <begin position="532"/>
        <end position="730"/>
    </location>
</feature>
<evidence type="ECO:0000256" key="1">
    <source>
        <dbReference type="SAM" id="MobiDB-lite"/>
    </source>
</evidence>
<feature type="compositionally biased region" description="Acidic residues" evidence="1">
    <location>
        <begin position="1264"/>
        <end position="1274"/>
    </location>
</feature>
<feature type="compositionally biased region" description="Basic and acidic residues" evidence="1">
    <location>
        <begin position="601"/>
        <end position="621"/>
    </location>
</feature>
<feature type="compositionally biased region" description="Basic residues" evidence="1">
    <location>
        <begin position="682"/>
        <end position="697"/>
    </location>
</feature>
<organism evidence="2 3">
    <name type="scientific">Crassostrea virginica</name>
    <name type="common">Eastern oyster</name>
    <dbReference type="NCBI Taxonomy" id="6565"/>
    <lineage>
        <taxon>Eukaryota</taxon>
        <taxon>Metazoa</taxon>
        <taxon>Spiralia</taxon>
        <taxon>Lophotrochozoa</taxon>
        <taxon>Mollusca</taxon>
        <taxon>Bivalvia</taxon>
        <taxon>Autobranchia</taxon>
        <taxon>Pteriomorphia</taxon>
        <taxon>Ostreida</taxon>
        <taxon>Ostreoidea</taxon>
        <taxon>Ostreidae</taxon>
        <taxon>Crassostrea</taxon>
    </lineage>
</organism>